<reference evidence="6 7" key="1">
    <citation type="submission" date="2018-05" db="EMBL/GenBank/DDBJ databases">
        <title>Marinifilum breve JC075T sp. nov., a marine bacterium isolated from Yongle Blue Hole in the South China Sea.</title>
        <authorList>
            <person name="Fu T."/>
        </authorList>
    </citation>
    <scope>NUCLEOTIDE SEQUENCE [LARGE SCALE GENOMIC DNA]</scope>
    <source>
        <strain evidence="6 7">JC075</strain>
    </source>
</reference>
<dbReference type="EMBL" id="QFLI01000001">
    <property type="protein sequence ID" value="PXY03211.1"/>
    <property type="molecule type" value="Genomic_DNA"/>
</dbReference>
<feature type="domain" description="DUF6242" evidence="4">
    <location>
        <begin position="47"/>
        <end position="127"/>
    </location>
</feature>
<evidence type="ECO:0000256" key="1">
    <source>
        <dbReference type="ARBA" id="ARBA00022441"/>
    </source>
</evidence>
<dbReference type="InterPro" id="IPR058667">
    <property type="entry name" value="DUF6242_C"/>
</dbReference>
<evidence type="ECO:0000259" key="4">
    <source>
        <dbReference type="Pfam" id="PF19755"/>
    </source>
</evidence>
<dbReference type="Gene3D" id="2.60.40.2340">
    <property type="match status" value="1"/>
</dbReference>
<dbReference type="PROSITE" id="PS51257">
    <property type="entry name" value="PROKAR_LIPOPROTEIN"/>
    <property type="match status" value="1"/>
</dbReference>
<dbReference type="RefSeq" id="WP_110359366.1">
    <property type="nucleotide sequence ID" value="NZ_QFLI01000001.1"/>
</dbReference>
<dbReference type="InterPro" id="IPR015915">
    <property type="entry name" value="Kelch-typ_b-propeller"/>
</dbReference>
<gene>
    <name evidence="6" type="ORF">DF185_03770</name>
</gene>
<protein>
    <recommendedName>
        <fullName evidence="8">Galactose oxidase</fullName>
    </recommendedName>
</protein>
<evidence type="ECO:0000256" key="2">
    <source>
        <dbReference type="ARBA" id="ARBA00022737"/>
    </source>
</evidence>
<keyword evidence="3" id="KW-0732">Signal</keyword>
<dbReference type="SUPFAM" id="SSF117281">
    <property type="entry name" value="Kelch motif"/>
    <property type="match status" value="1"/>
</dbReference>
<sequence>MKVFKNSWNVVLLLCAVVFSGALSSCSDDENLSDLTGFLSFGFSDEALKDYEFTIGDNGVITNQIALPYGFDASSLTPVFSSVPMSTVYIGDALQTSGSAAMDFSSEVVYKVVAENGTNQVSYTVVVNVAKDITAWSNLAPDAKFPDYTSLVGFKIGDKYFVMGGKKGASGIGGHTYGIHSSTDGTEFSAVNTNIFKEYGMGLGAAAVKHGNKQLLIGGYTPSDYEVWGETGNGYGINTVWSSEDGETWTKVNEGASNEQKFTARTNASVANLNGDLYLTGGYSVGFGAPQGAMNDVWKSTDGGATWSTLDAQFGEDFEARADSKLIVYKDELYLIGGRTKFPYNYFNEIYKSADGISWTKVDVAAPFAARASFSCFVYNDRMYVLAGLGNKEVTEGETTTSVDVFYNDLWVSEDGGVNWTEMKTGALPEGFAARYGQAIVVDGNTIHIFGGNGQDTEGSAKVYTDAWKGTLN</sequence>
<evidence type="ECO:0008006" key="8">
    <source>
        <dbReference type="Google" id="ProtNLM"/>
    </source>
</evidence>
<feature type="signal peptide" evidence="3">
    <location>
        <begin position="1"/>
        <end position="24"/>
    </location>
</feature>
<evidence type="ECO:0000259" key="5">
    <source>
        <dbReference type="Pfam" id="PF25852"/>
    </source>
</evidence>
<name>A0A2V4A3E4_9BACT</name>
<feature type="chain" id="PRO_5016172270" description="Galactose oxidase" evidence="3">
    <location>
        <begin position="25"/>
        <end position="473"/>
    </location>
</feature>
<dbReference type="Proteomes" id="UP000248079">
    <property type="component" value="Unassembled WGS sequence"/>
</dbReference>
<evidence type="ECO:0000313" key="7">
    <source>
        <dbReference type="Proteomes" id="UP000248079"/>
    </source>
</evidence>
<comment type="caution">
    <text evidence="6">The sequence shown here is derived from an EMBL/GenBank/DDBJ whole genome shotgun (WGS) entry which is preliminary data.</text>
</comment>
<accession>A0A2V4A3E4</accession>
<dbReference type="PANTHER" id="PTHR46093:SF18">
    <property type="entry name" value="FIBRONECTIN TYPE-III DOMAIN-CONTAINING PROTEIN"/>
    <property type="match status" value="1"/>
</dbReference>
<dbReference type="Pfam" id="PF25852">
    <property type="entry name" value="DUF6242_C"/>
    <property type="match status" value="1"/>
</dbReference>
<dbReference type="InterPro" id="IPR046209">
    <property type="entry name" value="DUF6242_N"/>
</dbReference>
<evidence type="ECO:0000313" key="6">
    <source>
        <dbReference type="EMBL" id="PXY03211.1"/>
    </source>
</evidence>
<evidence type="ECO:0000256" key="3">
    <source>
        <dbReference type="SAM" id="SignalP"/>
    </source>
</evidence>
<keyword evidence="2" id="KW-0677">Repeat</keyword>
<organism evidence="6 7">
    <name type="scientific">Marinifilum breve</name>
    <dbReference type="NCBI Taxonomy" id="2184082"/>
    <lineage>
        <taxon>Bacteria</taxon>
        <taxon>Pseudomonadati</taxon>
        <taxon>Bacteroidota</taxon>
        <taxon>Bacteroidia</taxon>
        <taxon>Marinilabiliales</taxon>
        <taxon>Marinifilaceae</taxon>
    </lineage>
</organism>
<dbReference type="Pfam" id="PF24681">
    <property type="entry name" value="Kelch_KLHDC2_KLHL20_DRC7"/>
    <property type="match status" value="1"/>
</dbReference>
<feature type="domain" description="DUF6242" evidence="5">
    <location>
        <begin position="402"/>
        <end position="473"/>
    </location>
</feature>
<dbReference type="CDD" id="cd15482">
    <property type="entry name" value="Sialidase_non-viral"/>
    <property type="match status" value="1"/>
</dbReference>
<dbReference type="Gene3D" id="2.120.10.80">
    <property type="entry name" value="Kelch-type beta propeller"/>
    <property type="match status" value="1"/>
</dbReference>
<dbReference type="PANTHER" id="PTHR46093">
    <property type="entry name" value="ACYL-COA-BINDING DOMAIN-CONTAINING PROTEIN 5"/>
    <property type="match status" value="1"/>
</dbReference>
<proteinExistence type="predicted"/>
<keyword evidence="7" id="KW-1185">Reference proteome</keyword>
<dbReference type="Pfam" id="PF19755">
    <property type="entry name" value="DUF6242"/>
    <property type="match status" value="1"/>
</dbReference>
<dbReference type="AlphaFoldDB" id="A0A2V4A3E4"/>
<dbReference type="OrthoDB" id="1078890at2"/>
<keyword evidence="1" id="KW-0880">Kelch repeat</keyword>